<feature type="compositionally biased region" description="Basic and acidic residues" evidence="1">
    <location>
        <begin position="1"/>
        <end position="17"/>
    </location>
</feature>
<keyword evidence="4" id="KW-1185">Reference proteome</keyword>
<evidence type="ECO:0000256" key="1">
    <source>
        <dbReference type="SAM" id="MobiDB-lite"/>
    </source>
</evidence>
<gene>
    <name evidence="3" type="ORF">I570_01425</name>
    <name evidence="2" type="ORF">OMU_00460</name>
</gene>
<accession>A0AAV3J3H2</accession>
<dbReference type="EMBL" id="ASWL01000002">
    <property type="protein sequence ID" value="EOU23560.1"/>
    <property type="molecule type" value="Genomic_DNA"/>
</dbReference>
<evidence type="ECO:0000313" key="5">
    <source>
        <dbReference type="Proteomes" id="UP000014107"/>
    </source>
</evidence>
<evidence type="ECO:0000313" key="4">
    <source>
        <dbReference type="Proteomes" id="UP000014104"/>
    </source>
</evidence>
<dbReference type="Proteomes" id="UP000014104">
    <property type="component" value="Unassembled WGS sequence"/>
</dbReference>
<name>A0AAV3J3H2_ENTAV</name>
<protein>
    <submittedName>
        <fullName evidence="3">Uncharacterized protein</fullName>
    </submittedName>
</protein>
<evidence type="ECO:0000313" key="3">
    <source>
        <dbReference type="EMBL" id="EOU23560.1"/>
    </source>
</evidence>
<organism evidence="3 5">
    <name type="scientific">Enterococcus avium ATCC 14025</name>
    <dbReference type="NCBI Taxonomy" id="1140002"/>
    <lineage>
        <taxon>Bacteria</taxon>
        <taxon>Bacillati</taxon>
        <taxon>Bacillota</taxon>
        <taxon>Bacilli</taxon>
        <taxon>Lactobacillales</taxon>
        <taxon>Enterococcaceae</taxon>
        <taxon>Enterococcus</taxon>
    </lineage>
</organism>
<evidence type="ECO:0000313" key="2">
    <source>
        <dbReference type="EMBL" id="EOT51131.1"/>
    </source>
</evidence>
<dbReference type="AlphaFoldDB" id="A0AAV3J3H2"/>
<dbReference type="EMBL" id="AHYV01000005">
    <property type="protein sequence ID" value="EOT51131.1"/>
    <property type="molecule type" value="Genomic_DNA"/>
</dbReference>
<reference evidence="3 5" key="2">
    <citation type="submission" date="2013-03" db="EMBL/GenBank/DDBJ databases">
        <title>The Genome Sequence of Enterococcus avium ATCC_14025 (PacBio/Illumina hybrid assembly).</title>
        <authorList>
            <consortium name="The Broad Institute Genomics Platform"/>
            <consortium name="The Broad Institute Genome Sequencing Center for Infectious Disease"/>
            <person name="Earl A."/>
            <person name="Russ C."/>
            <person name="Gilmore M."/>
            <person name="Surin D."/>
            <person name="Walker B."/>
            <person name="Young S."/>
            <person name="Zeng Q."/>
            <person name="Gargeya S."/>
            <person name="Fitzgerald M."/>
            <person name="Haas B."/>
            <person name="Abouelleil A."/>
            <person name="Allen A.W."/>
            <person name="Alvarado L."/>
            <person name="Arachchi H.M."/>
            <person name="Berlin A.M."/>
            <person name="Chapman S.B."/>
            <person name="Gainer-Dewar J."/>
            <person name="Goldberg J."/>
            <person name="Griggs A."/>
            <person name="Gujja S."/>
            <person name="Hansen M."/>
            <person name="Howarth C."/>
            <person name="Imamovic A."/>
            <person name="Ireland A."/>
            <person name="Larimer J."/>
            <person name="McCowan C."/>
            <person name="Murphy C."/>
            <person name="Pearson M."/>
            <person name="Poon T.W."/>
            <person name="Priest M."/>
            <person name="Roberts A."/>
            <person name="Saif S."/>
            <person name="Shea T."/>
            <person name="Sisk P."/>
            <person name="Sykes S."/>
            <person name="Wortman J."/>
            <person name="Nusbaum C."/>
            <person name="Birren B."/>
        </authorList>
    </citation>
    <scope>NUCLEOTIDE SEQUENCE [LARGE SCALE GENOMIC DNA]</scope>
    <source>
        <strain evidence="3 5">ATCC 14025</strain>
    </source>
</reference>
<comment type="caution">
    <text evidence="3">The sequence shown here is derived from an EMBL/GenBank/DDBJ whole genome shotgun (WGS) entry which is preliminary data.</text>
</comment>
<sequence>MDMKKAKELYEKSDDKNVGLQPQPKEIENVKEGREEKK</sequence>
<reference evidence="2 4" key="1">
    <citation type="submission" date="2013-03" db="EMBL/GenBank/DDBJ databases">
        <title>The Genome Sequence of Enterococcus avium ATCC_14025 (Illumina only assembly).</title>
        <authorList>
            <consortium name="The Broad Institute Genomics Platform"/>
            <consortium name="The Broad Institute Genome Sequencing Center for Infectious Disease"/>
            <person name="Earl A."/>
            <person name="Russ C."/>
            <person name="Gilmore M."/>
            <person name="Surin D."/>
            <person name="Walker B."/>
            <person name="Young S."/>
            <person name="Zeng Q."/>
            <person name="Gargeya S."/>
            <person name="Fitzgerald M."/>
            <person name="Haas B."/>
            <person name="Abouelleil A."/>
            <person name="Allen A.W."/>
            <person name="Alvarado L."/>
            <person name="Arachchi H.M."/>
            <person name="Berlin A.M."/>
            <person name="Chapman S.B."/>
            <person name="Gainer-Dewar J."/>
            <person name="Goldberg J."/>
            <person name="Griggs A."/>
            <person name="Gujja S."/>
            <person name="Hansen M."/>
            <person name="Howarth C."/>
            <person name="Imamovic A."/>
            <person name="Ireland A."/>
            <person name="Larimer J."/>
            <person name="McCowan C."/>
            <person name="Murphy C."/>
            <person name="Pearson M."/>
            <person name="Poon T.W."/>
            <person name="Priest M."/>
            <person name="Roberts A."/>
            <person name="Saif S."/>
            <person name="Shea T."/>
            <person name="Sisk P."/>
            <person name="Sykes S."/>
            <person name="Wortman J."/>
            <person name="Nusbaum C."/>
            <person name="Birren B."/>
        </authorList>
    </citation>
    <scope>NUCLEOTIDE SEQUENCE [LARGE SCALE GENOMIC DNA]</scope>
    <source>
        <strain evidence="2 4">ATCC 14025</strain>
    </source>
</reference>
<feature type="compositionally biased region" description="Basic and acidic residues" evidence="1">
    <location>
        <begin position="25"/>
        <end position="38"/>
    </location>
</feature>
<feature type="region of interest" description="Disordered" evidence="1">
    <location>
        <begin position="1"/>
        <end position="38"/>
    </location>
</feature>
<dbReference type="Proteomes" id="UP000014107">
    <property type="component" value="Unassembled WGS sequence"/>
</dbReference>
<proteinExistence type="predicted"/>